<keyword evidence="1" id="KW-0067">ATP-binding</keyword>
<proteinExistence type="predicted"/>
<dbReference type="GO" id="GO:0071160">
    <property type="term" value="F:cyanophycin synthetase activity (L-aspartate-adding)"/>
    <property type="evidence" value="ECO:0007669"/>
    <property type="project" value="UniProtKB-EC"/>
</dbReference>
<reference evidence="4 5" key="1">
    <citation type="submission" date="2020-08" db="EMBL/GenBank/DDBJ databases">
        <title>Sequencing the genomes of 1000 actinobacteria strains.</title>
        <authorList>
            <person name="Klenk H.-P."/>
        </authorList>
    </citation>
    <scope>NUCLEOTIDE SEQUENCE [LARGE SCALE GENOMIC DNA]</scope>
    <source>
        <strain evidence="4 5">DSM 19081</strain>
    </source>
</reference>
<dbReference type="Gene3D" id="3.30.1490.20">
    <property type="entry name" value="ATP-grasp fold, A domain"/>
    <property type="match status" value="1"/>
</dbReference>
<feature type="compositionally biased region" description="Polar residues" evidence="2">
    <location>
        <begin position="12"/>
        <end position="23"/>
    </location>
</feature>
<evidence type="ECO:0000313" key="4">
    <source>
        <dbReference type="EMBL" id="MBA8920548.1"/>
    </source>
</evidence>
<dbReference type="EC" id="6.3.2.30" evidence="4"/>
<dbReference type="RefSeq" id="WP_182494907.1">
    <property type="nucleotide sequence ID" value="NZ_BAAAKT010000002.1"/>
</dbReference>
<dbReference type="SUPFAM" id="SSF56059">
    <property type="entry name" value="Glutathione synthetase ATP-binding domain-like"/>
    <property type="match status" value="1"/>
</dbReference>
<dbReference type="EC" id="6.3.2.29" evidence="4"/>
<feature type="compositionally biased region" description="Basic and acidic residues" evidence="2">
    <location>
        <begin position="1"/>
        <end position="10"/>
    </location>
</feature>
<name>A0A839FFS7_9MICC</name>
<dbReference type="AlphaFoldDB" id="A0A839FFS7"/>
<accession>A0A839FFS7</accession>
<gene>
    <name evidence="4" type="ORF">HNR24_000481</name>
</gene>
<sequence length="382" mass="41144">MPERRTDERTLSWPSRVTPSGTDGHSPLEKVIAEDVLPRVGALNAPTKILATSGIFWGPLKNRGVRGSIVSDDHRVYMRNGKVIGGRDAAGTSLTSDLGERILLTKSEAKQHLQRAGLPVPRGRVFSPDDLESAQAYASSSSGPVVVKPNGRTSGEGVATGLRSESMVAAAWRSATAASIQAERPRPWDPEPRDEDRVDRILVEDDDAGLALRVFVTGEQVLGAVIRLPMFVVGDGDRSIGELIAELVEWRASHAFLKRMTPREKVVERRLEHLGLVADAVPGAGEVCRVQESPNIHLGGLSLDVTDRLHPALADLAIEARWAIPGVLAAGIDLSVPRISSSRGVVIGVNERASQQIHLYPAFGSPRNVTHGIIDLFARSRS</sequence>
<keyword evidence="4" id="KW-0436">Ligase</keyword>
<dbReference type="EMBL" id="JACJIH010000001">
    <property type="protein sequence ID" value="MBA8920548.1"/>
    <property type="molecule type" value="Genomic_DNA"/>
</dbReference>
<organism evidence="4 5">
    <name type="scientific">Nesterenkonia jeotgali</name>
    <dbReference type="NCBI Taxonomy" id="317018"/>
    <lineage>
        <taxon>Bacteria</taxon>
        <taxon>Bacillati</taxon>
        <taxon>Actinomycetota</taxon>
        <taxon>Actinomycetes</taxon>
        <taxon>Micrococcales</taxon>
        <taxon>Micrococcaceae</taxon>
        <taxon>Nesterenkonia</taxon>
    </lineage>
</organism>
<dbReference type="Proteomes" id="UP000546252">
    <property type="component" value="Unassembled WGS sequence"/>
</dbReference>
<dbReference type="GO" id="GO:0005524">
    <property type="term" value="F:ATP binding"/>
    <property type="evidence" value="ECO:0007669"/>
    <property type="project" value="UniProtKB-UniRule"/>
</dbReference>
<protein>
    <submittedName>
        <fullName evidence="4">Cyanophycin synthetase</fullName>
        <ecNumber evidence="4">6.3.2.29</ecNumber>
        <ecNumber evidence="4">6.3.2.30</ecNumber>
    </submittedName>
</protein>
<dbReference type="PROSITE" id="PS50975">
    <property type="entry name" value="ATP_GRASP"/>
    <property type="match status" value="1"/>
</dbReference>
<evidence type="ECO:0000259" key="3">
    <source>
        <dbReference type="PROSITE" id="PS50975"/>
    </source>
</evidence>
<dbReference type="GO" id="GO:0071161">
    <property type="term" value="F:cyanophycin synthetase activity (L-arginine-adding)"/>
    <property type="evidence" value="ECO:0007669"/>
    <property type="project" value="UniProtKB-EC"/>
</dbReference>
<feature type="domain" description="ATP-grasp" evidence="3">
    <location>
        <begin position="110"/>
        <end position="378"/>
    </location>
</feature>
<comment type="caution">
    <text evidence="4">The sequence shown here is derived from an EMBL/GenBank/DDBJ whole genome shotgun (WGS) entry which is preliminary data.</text>
</comment>
<evidence type="ECO:0000256" key="2">
    <source>
        <dbReference type="SAM" id="MobiDB-lite"/>
    </source>
</evidence>
<feature type="region of interest" description="Disordered" evidence="2">
    <location>
        <begin position="1"/>
        <end position="27"/>
    </location>
</feature>
<dbReference type="GO" id="GO:0046872">
    <property type="term" value="F:metal ion binding"/>
    <property type="evidence" value="ECO:0007669"/>
    <property type="project" value="InterPro"/>
</dbReference>
<evidence type="ECO:0000256" key="1">
    <source>
        <dbReference type="PROSITE-ProRule" id="PRU00409"/>
    </source>
</evidence>
<dbReference type="InterPro" id="IPR013815">
    <property type="entry name" value="ATP_grasp_subdomain_1"/>
</dbReference>
<evidence type="ECO:0000313" key="5">
    <source>
        <dbReference type="Proteomes" id="UP000546252"/>
    </source>
</evidence>
<keyword evidence="1" id="KW-0547">Nucleotide-binding</keyword>
<dbReference type="InterPro" id="IPR011761">
    <property type="entry name" value="ATP-grasp"/>
</dbReference>